<dbReference type="Proteomes" id="UP000605970">
    <property type="component" value="Unassembled WGS sequence"/>
</dbReference>
<organism evidence="1 2">
    <name type="scientific">Meloidogyne graminicola</name>
    <dbReference type="NCBI Taxonomy" id="189291"/>
    <lineage>
        <taxon>Eukaryota</taxon>
        <taxon>Metazoa</taxon>
        <taxon>Ecdysozoa</taxon>
        <taxon>Nematoda</taxon>
        <taxon>Chromadorea</taxon>
        <taxon>Rhabditida</taxon>
        <taxon>Tylenchina</taxon>
        <taxon>Tylenchomorpha</taxon>
        <taxon>Tylenchoidea</taxon>
        <taxon>Meloidogynidae</taxon>
        <taxon>Meloidogyninae</taxon>
        <taxon>Meloidogyne</taxon>
    </lineage>
</organism>
<sequence>MTVKYYKNQGHNCYFIEDNGTNEKQISVMTFYKYSKKGKFYGRTNYFLFFGEQVYHSGRFIKDLTIEDGKRIFTNDWDRLQPENREFDKIGLFPYPNQVIFEEDEEVKKKLWENCSNSAKEYKKAQFEEIND</sequence>
<dbReference type="OrthoDB" id="10577898at2759"/>
<evidence type="ECO:0000313" key="1">
    <source>
        <dbReference type="EMBL" id="KAF7639097.1"/>
    </source>
</evidence>
<proteinExistence type="predicted"/>
<evidence type="ECO:0000313" key="2">
    <source>
        <dbReference type="Proteomes" id="UP000605970"/>
    </source>
</evidence>
<reference evidence="1" key="1">
    <citation type="journal article" date="2020" name="Ecol. Evol.">
        <title>Genome structure and content of the rice root-knot nematode (Meloidogyne graminicola).</title>
        <authorList>
            <person name="Phan N.T."/>
            <person name="Danchin E.G.J."/>
            <person name="Klopp C."/>
            <person name="Perfus-Barbeoch L."/>
            <person name="Kozlowski D.K."/>
            <person name="Koutsovoulos G.D."/>
            <person name="Lopez-Roques C."/>
            <person name="Bouchez O."/>
            <person name="Zahm M."/>
            <person name="Besnard G."/>
            <person name="Bellafiore S."/>
        </authorList>
    </citation>
    <scope>NUCLEOTIDE SEQUENCE</scope>
    <source>
        <strain evidence="1">VN-18</strain>
    </source>
</reference>
<name>A0A8S9ZZN8_9BILA</name>
<dbReference type="AlphaFoldDB" id="A0A8S9ZZN8"/>
<keyword evidence="2" id="KW-1185">Reference proteome</keyword>
<dbReference type="EMBL" id="JABEBT010000007">
    <property type="protein sequence ID" value="KAF7639097.1"/>
    <property type="molecule type" value="Genomic_DNA"/>
</dbReference>
<comment type="caution">
    <text evidence="1">The sequence shown here is derived from an EMBL/GenBank/DDBJ whole genome shotgun (WGS) entry which is preliminary data.</text>
</comment>
<gene>
    <name evidence="1" type="ORF">Mgra_00001329</name>
</gene>
<protein>
    <submittedName>
        <fullName evidence="1">Uncharacterized protein</fullName>
    </submittedName>
</protein>
<accession>A0A8S9ZZN8</accession>